<feature type="domain" description="Thiamine pyrophosphate enzyme TPP-binding" evidence="5">
    <location>
        <begin position="442"/>
        <end position="604"/>
    </location>
</feature>
<feature type="domain" description="Thiamine pyrophosphate enzyme N-terminal TPP-binding" evidence="6">
    <location>
        <begin position="29"/>
        <end position="160"/>
    </location>
</feature>
<dbReference type="GO" id="GO:0005948">
    <property type="term" value="C:acetolactate synthase complex"/>
    <property type="evidence" value="ECO:0007669"/>
    <property type="project" value="TreeGrafter"/>
</dbReference>
<dbReference type="SUPFAM" id="SSF52467">
    <property type="entry name" value="DHS-like NAD/FAD-binding domain"/>
    <property type="match status" value="1"/>
</dbReference>
<evidence type="ECO:0000259" key="5">
    <source>
        <dbReference type="Pfam" id="PF02775"/>
    </source>
</evidence>
<sequence length="611" mass="65001">MLAAYDSPFTLLFSSRKLPPNRPAIMYTASFAFFDALCGAGVTHCFVNLGSDHPSIIEAMLKGQREKGAGFPRIVTCPSEMVAMSMADGFARVTGRPQCVIVHVDVGTQALGVAVHNASVGRAPVLVFAGMSPCTLEGELRGSRTEFIHWLQDIPDQKAILGQYCRYAAEIKTGANMKQMVNRALQFATSGPQGPVYLCATREVLEADLAPYEIQQDQWDPVELGGLSPRSADSIAEALARAQRPLIITGYSGRNLQIPPVLVRLADAVKALRVLDGSGSDMCFPANHPAWLGMRIGAHAAVEEADVIIVLDCDVPWIPTRCRPKKDAAIFHIDVDPLKQQMPLFYIPAQARYRADALMALEQILAALTEGHAAKVLAEGDAAAAEEARNASHAQFLAQIAHAARPFANGSFGTGYLSSLLRRACPEETIWAVEAVTNTTFIHDNIQPTVPGSWINCGGGGLGWSGGGALGIKLATDAQAGGAGKGKFVCQIVGDGTYLFSMPSSVYWISKRYSIPVLTIVLNNDGWNAPRKSYMLVHPDGEAASATNENINISFSPAPDYAGIAAAAGSGDIHAFRVSKANELGSVLEQAVAKVLGGQTAVVDCKVVLDC</sequence>
<dbReference type="GO" id="GO:0009099">
    <property type="term" value="P:L-valine biosynthetic process"/>
    <property type="evidence" value="ECO:0007669"/>
    <property type="project" value="TreeGrafter"/>
</dbReference>
<proteinExistence type="inferred from homology"/>
<dbReference type="STRING" id="1291518.A0A0D9NR66"/>
<feature type="domain" description="Thiamine pyrophosphate enzyme central" evidence="4">
    <location>
        <begin position="234"/>
        <end position="338"/>
    </location>
</feature>
<evidence type="ECO:0000259" key="4">
    <source>
        <dbReference type="Pfam" id="PF00205"/>
    </source>
</evidence>
<dbReference type="InterPro" id="IPR012001">
    <property type="entry name" value="Thiamin_PyroP_enz_TPP-bd_dom"/>
</dbReference>
<dbReference type="GO" id="GO:0009097">
    <property type="term" value="P:isoleucine biosynthetic process"/>
    <property type="evidence" value="ECO:0007669"/>
    <property type="project" value="TreeGrafter"/>
</dbReference>
<dbReference type="Gene3D" id="3.40.50.1220">
    <property type="entry name" value="TPP-binding domain"/>
    <property type="match status" value="1"/>
</dbReference>
<dbReference type="InterPro" id="IPR011766">
    <property type="entry name" value="TPP_enzyme_TPP-bd"/>
</dbReference>
<name>A0A0D9NR66_METAN</name>
<evidence type="ECO:0000256" key="2">
    <source>
        <dbReference type="ARBA" id="ARBA00023052"/>
    </source>
</evidence>
<reference evidence="8" key="1">
    <citation type="journal article" date="2014" name="BMC Genomics">
        <title>The genome sequence of the biocontrol fungus Metarhizium anisopliae and comparative genomics of Metarhizium species.</title>
        <authorList>
            <person name="Pattemore J.A."/>
            <person name="Hane J.K."/>
            <person name="Williams A.H."/>
            <person name="Wilson B.A."/>
            <person name="Stodart B.J."/>
            <person name="Ash G.J."/>
        </authorList>
    </citation>
    <scope>NUCLEOTIDE SEQUENCE [LARGE SCALE GENOMIC DNA]</scope>
    <source>
        <strain evidence="8">BRIP 53293</strain>
    </source>
</reference>
<evidence type="ECO:0000313" key="7">
    <source>
        <dbReference type="EMBL" id="KJK76263.1"/>
    </source>
</evidence>
<dbReference type="GO" id="GO:0050660">
    <property type="term" value="F:flavin adenine dinucleotide binding"/>
    <property type="evidence" value="ECO:0007669"/>
    <property type="project" value="TreeGrafter"/>
</dbReference>
<dbReference type="InterPro" id="IPR029061">
    <property type="entry name" value="THDP-binding"/>
</dbReference>
<gene>
    <name evidence="7" type="ORF">H634G_08403</name>
</gene>
<dbReference type="EMBL" id="KE384746">
    <property type="protein sequence ID" value="KJK76263.1"/>
    <property type="molecule type" value="Genomic_DNA"/>
</dbReference>
<protein>
    <submittedName>
        <fullName evidence="7">Uncharacterized protein</fullName>
    </submittedName>
</protein>
<dbReference type="NCBIfam" id="NF006203">
    <property type="entry name" value="PRK08327.1"/>
    <property type="match status" value="1"/>
</dbReference>
<accession>A0A0D9NR66</accession>
<dbReference type="GO" id="GO:0030976">
    <property type="term" value="F:thiamine pyrophosphate binding"/>
    <property type="evidence" value="ECO:0007669"/>
    <property type="project" value="InterPro"/>
</dbReference>
<comment type="similarity">
    <text evidence="1 3">Belongs to the TPP enzyme family.</text>
</comment>
<dbReference type="PANTHER" id="PTHR18968">
    <property type="entry name" value="THIAMINE PYROPHOSPHATE ENZYMES"/>
    <property type="match status" value="1"/>
</dbReference>
<dbReference type="Proteomes" id="UP000054544">
    <property type="component" value="Unassembled WGS sequence"/>
</dbReference>
<dbReference type="Pfam" id="PF02775">
    <property type="entry name" value="TPP_enzyme_C"/>
    <property type="match status" value="1"/>
</dbReference>
<organism evidence="7 8">
    <name type="scientific">Metarhizium anisopliae BRIP 53293</name>
    <dbReference type="NCBI Taxonomy" id="1291518"/>
    <lineage>
        <taxon>Eukaryota</taxon>
        <taxon>Fungi</taxon>
        <taxon>Dikarya</taxon>
        <taxon>Ascomycota</taxon>
        <taxon>Pezizomycotina</taxon>
        <taxon>Sordariomycetes</taxon>
        <taxon>Hypocreomycetidae</taxon>
        <taxon>Hypocreales</taxon>
        <taxon>Clavicipitaceae</taxon>
        <taxon>Metarhizium</taxon>
    </lineage>
</organism>
<dbReference type="GO" id="GO:0003984">
    <property type="term" value="F:acetolactate synthase activity"/>
    <property type="evidence" value="ECO:0007669"/>
    <property type="project" value="TreeGrafter"/>
</dbReference>
<dbReference type="CDD" id="cd07035">
    <property type="entry name" value="TPP_PYR_POX_like"/>
    <property type="match status" value="1"/>
</dbReference>
<evidence type="ECO:0000256" key="1">
    <source>
        <dbReference type="ARBA" id="ARBA00007812"/>
    </source>
</evidence>
<dbReference type="Pfam" id="PF00205">
    <property type="entry name" value="TPP_enzyme_M"/>
    <property type="match status" value="1"/>
</dbReference>
<dbReference type="InterPro" id="IPR012000">
    <property type="entry name" value="Thiamin_PyroP_enz_cen_dom"/>
</dbReference>
<dbReference type="Gene3D" id="3.40.50.970">
    <property type="match status" value="2"/>
</dbReference>
<keyword evidence="8" id="KW-1185">Reference proteome</keyword>
<dbReference type="PANTHER" id="PTHR18968:SF164">
    <property type="entry name" value="PYRUVATE DECARBOXYLASE"/>
    <property type="match status" value="1"/>
</dbReference>
<evidence type="ECO:0000256" key="3">
    <source>
        <dbReference type="RuleBase" id="RU362132"/>
    </source>
</evidence>
<evidence type="ECO:0000313" key="8">
    <source>
        <dbReference type="Proteomes" id="UP000054544"/>
    </source>
</evidence>
<dbReference type="Pfam" id="PF02776">
    <property type="entry name" value="TPP_enzyme_N"/>
    <property type="match status" value="1"/>
</dbReference>
<dbReference type="InterPro" id="IPR029035">
    <property type="entry name" value="DHS-like_NAD/FAD-binding_dom"/>
</dbReference>
<dbReference type="GO" id="GO:0005739">
    <property type="term" value="C:mitochondrion"/>
    <property type="evidence" value="ECO:0007669"/>
    <property type="project" value="TreeGrafter"/>
</dbReference>
<dbReference type="InterPro" id="IPR045229">
    <property type="entry name" value="TPP_enz"/>
</dbReference>
<dbReference type="SUPFAM" id="SSF52518">
    <property type="entry name" value="Thiamin diphosphate-binding fold (THDP-binding)"/>
    <property type="match status" value="2"/>
</dbReference>
<keyword evidence="2 3" id="KW-0786">Thiamine pyrophosphate</keyword>
<evidence type="ECO:0000259" key="6">
    <source>
        <dbReference type="Pfam" id="PF02776"/>
    </source>
</evidence>
<dbReference type="AlphaFoldDB" id="A0A0D9NR66"/>
<dbReference type="GO" id="GO:0000287">
    <property type="term" value="F:magnesium ion binding"/>
    <property type="evidence" value="ECO:0007669"/>
    <property type="project" value="InterPro"/>
</dbReference>
<dbReference type="OrthoDB" id="2867507at2759"/>